<dbReference type="InterPro" id="IPR001296">
    <property type="entry name" value="Glyco_trans_1"/>
</dbReference>
<accession>A0ABU0I2F5</accession>
<dbReference type="Gene3D" id="3.40.50.2000">
    <property type="entry name" value="Glycogen Phosphorylase B"/>
    <property type="match status" value="2"/>
</dbReference>
<evidence type="ECO:0000256" key="2">
    <source>
        <dbReference type="ARBA" id="ARBA00022679"/>
    </source>
</evidence>
<keyword evidence="5" id="KW-1185">Reference proteome</keyword>
<dbReference type="SUPFAM" id="SSF53756">
    <property type="entry name" value="UDP-Glycosyltransferase/glycogen phosphorylase"/>
    <property type="match status" value="1"/>
</dbReference>
<name>A0ABU0I2F5_9HYPH</name>
<dbReference type="PANTHER" id="PTHR12526">
    <property type="entry name" value="GLYCOSYLTRANSFERASE"/>
    <property type="match status" value="1"/>
</dbReference>
<keyword evidence="2" id="KW-0808">Transferase</keyword>
<dbReference type="CDD" id="cd03801">
    <property type="entry name" value="GT4_PimA-like"/>
    <property type="match status" value="1"/>
</dbReference>
<evidence type="ECO:0000313" key="4">
    <source>
        <dbReference type="EMBL" id="MDQ0448090.1"/>
    </source>
</evidence>
<sequence>MNHRATRITCVHQGCELYGSDRSFIESVRVLRERFPEADIDVVLPGDGPIVGALEPYASSIAIEPLWILRRRHLPRLMTLGLATLPLAVARALRRIRRSDVVYVNTCVVTDYLLAAGLDRRRTLAHLHEIAEGPVALGLRLLVRLSGARLIFNSRATQAAFAIPAPRPQTVIYNGIADPGPAKTAAYDGSRPLRVLMLGRISRIKGQDVLVEALSRLPDAVRSRIAVRIVGNAFEDEAREAALAAAIEAAGLSGQVRLLPFIPDPSAHFAWADIVVVPSRLPESLGRVAIEGMAHGVPPLVSDIGGLPEVVADGETGWTVPPGDAAALGEALARIVTAPDAWASFPAAGRRRYERLFGQEACGDALAAEFGRVLSGPGTAVPATLSTAATR</sequence>
<evidence type="ECO:0000256" key="1">
    <source>
        <dbReference type="ARBA" id="ARBA00022676"/>
    </source>
</evidence>
<dbReference type="Proteomes" id="UP001231124">
    <property type="component" value="Unassembled WGS sequence"/>
</dbReference>
<dbReference type="Pfam" id="PF00534">
    <property type="entry name" value="Glycos_transf_1"/>
    <property type="match status" value="1"/>
</dbReference>
<protein>
    <submittedName>
        <fullName evidence="4">Glycosyltransferase involved in cell wall biosynthesis</fullName>
    </submittedName>
</protein>
<gene>
    <name evidence="4" type="ORF">QO012_002595</name>
</gene>
<reference evidence="4 5" key="1">
    <citation type="submission" date="2023-07" db="EMBL/GenBank/DDBJ databases">
        <title>Genomic Encyclopedia of Type Strains, Phase IV (KMG-IV): sequencing the most valuable type-strain genomes for metagenomic binning, comparative biology and taxonomic classification.</title>
        <authorList>
            <person name="Goeker M."/>
        </authorList>
    </citation>
    <scope>NUCLEOTIDE SEQUENCE [LARGE SCALE GENOMIC DNA]</scope>
    <source>
        <strain evidence="4 5">DSM 19013</strain>
    </source>
</reference>
<proteinExistence type="predicted"/>
<dbReference type="PANTHER" id="PTHR12526:SF510">
    <property type="entry name" value="D-INOSITOL 3-PHOSPHATE GLYCOSYLTRANSFERASE"/>
    <property type="match status" value="1"/>
</dbReference>
<evidence type="ECO:0000259" key="3">
    <source>
        <dbReference type="Pfam" id="PF00534"/>
    </source>
</evidence>
<organism evidence="4 5">
    <name type="scientific">Methylobacterium aerolatum</name>
    <dbReference type="NCBI Taxonomy" id="418708"/>
    <lineage>
        <taxon>Bacteria</taxon>
        <taxon>Pseudomonadati</taxon>
        <taxon>Pseudomonadota</taxon>
        <taxon>Alphaproteobacteria</taxon>
        <taxon>Hyphomicrobiales</taxon>
        <taxon>Methylobacteriaceae</taxon>
        <taxon>Methylobacterium</taxon>
    </lineage>
</organism>
<feature type="domain" description="Glycosyl transferase family 1" evidence="3">
    <location>
        <begin position="193"/>
        <end position="347"/>
    </location>
</feature>
<dbReference type="EMBL" id="JAUSVP010000006">
    <property type="protein sequence ID" value="MDQ0448090.1"/>
    <property type="molecule type" value="Genomic_DNA"/>
</dbReference>
<evidence type="ECO:0000313" key="5">
    <source>
        <dbReference type="Proteomes" id="UP001231124"/>
    </source>
</evidence>
<keyword evidence="1" id="KW-0328">Glycosyltransferase</keyword>
<comment type="caution">
    <text evidence="4">The sequence shown here is derived from an EMBL/GenBank/DDBJ whole genome shotgun (WGS) entry which is preliminary data.</text>
</comment>
<dbReference type="RefSeq" id="WP_238204603.1">
    <property type="nucleotide sequence ID" value="NZ_BPQE01000019.1"/>
</dbReference>